<dbReference type="Pfam" id="PF22252">
    <property type="entry name" value="PNGase_F-II_N"/>
    <property type="match status" value="1"/>
</dbReference>
<reference evidence="2" key="1">
    <citation type="submission" date="2016-11" db="EMBL/GenBank/DDBJ databases">
        <authorList>
            <person name="Varghese N."/>
            <person name="Submissions S."/>
        </authorList>
    </citation>
    <scope>NUCLEOTIDE SEQUENCE [LARGE SCALE GENOMIC DNA]</scope>
    <source>
        <strain evidence="2">DSM 22807</strain>
    </source>
</reference>
<dbReference type="EMBL" id="FQZH01000001">
    <property type="protein sequence ID" value="SHI65265.1"/>
    <property type="molecule type" value="Genomic_DNA"/>
</dbReference>
<dbReference type="AlphaFoldDB" id="A0A1M6CW13"/>
<protein>
    <submittedName>
        <fullName evidence="1">GLPGLI family protein</fullName>
    </submittedName>
</protein>
<accession>A0A1M6CW13</accession>
<name>A0A1M6CW13_9FLAO</name>
<dbReference type="STRING" id="683124.SAMN05444337_0484"/>
<dbReference type="NCBIfam" id="TIGR01200">
    <property type="entry name" value="GLPGLI"/>
    <property type="match status" value="1"/>
</dbReference>
<gene>
    <name evidence="1" type="ORF">SAMN05444337_0484</name>
</gene>
<evidence type="ECO:0000313" key="2">
    <source>
        <dbReference type="Proteomes" id="UP000184232"/>
    </source>
</evidence>
<proteinExistence type="predicted"/>
<dbReference type="InterPro" id="IPR005901">
    <property type="entry name" value="GLPGLI"/>
</dbReference>
<keyword evidence="2" id="KW-1185">Reference proteome</keyword>
<sequence length="255" mass="29907">MGFTISTFGQTLLVKYCENSIISEERLKELPEEIRNERMKKKKYNLFVDVNKGLSYYVNDVYTKNSSYNTEYEKETQYDDHVEIITTKVIVDLKNTEKFYYKDFGKDEMLFEFFNGDQLFTGKDSLKNWNWQLTNETKIIYGYTCKKATAVWGRGEYVAWFTEDIPVQAGPEKFDGLPGLILYVGTPYYEYSAVLVKEMKDKVNIEKPNFDKIKTYTLEEINDIIKQKIKGLQSSSITTQDGDKTITRETIIYKN</sequence>
<organism evidence="1 2">
    <name type="scientific">Flavobacterium haoranii</name>
    <dbReference type="NCBI Taxonomy" id="683124"/>
    <lineage>
        <taxon>Bacteria</taxon>
        <taxon>Pseudomonadati</taxon>
        <taxon>Bacteroidota</taxon>
        <taxon>Flavobacteriia</taxon>
        <taxon>Flavobacteriales</taxon>
        <taxon>Flavobacteriaceae</taxon>
        <taxon>Flavobacterium</taxon>
    </lineage>
</organism>
<evidence type="ECO:0000313" key="1">
    <source>
        <dbReference type="EMBL" id="SHI65265.1"/>
    </source>
</evidence>
<dbReference type="Proteomes" id="UP000184232">
    <property type="component" value="Unassembled WGS sequence"/>
</dbReference>